<accession>A0A329TVG7</accession>
<keyword evidence="3 7" id="KW-0547">Nucleotide-binding</keyword>
<dbReference type="GO" id="GO:0005988">
    <property type="term" value="P:lactose metabolic process"/>
    <property type="evidence" value="ECO:0007669"/>
    <property type="project" value="UniProtKB-KW"/>
</dbReference>
<dbReference type="AlphaFoldDB" id="A0A329TVG7"/>
<dbReference type="Proteomes" id="UP000811365">
    <property type="component" value="Unassembled WGS sequence"/>
</dbReference>
<dbReference type="GO" id="GO:0016052">
    <property type="term" value="P:carbohydrate catabolic process"/>
    <property type="evidence" value="ECO:0007669"/>
    <property type="project" value="UniProtKB-ARBA"/>
</dbReference>
<evidence type="ECO:0000313" key="13">
    <source>
        <dbReference type="Proteomes" id="UP000251144"/>
    </source>
</evidence>
<organism evidence="12 13">
    <name type="scientific">Faecalibacterium prausnitzii</name>
    <dbReference type="NCBI Taxonomy" id="853"/>
    <lineage>
        <taxon>Bacteria</taxon>
        <taxon>Bacillati</taxon>
        <taxon>Bacillota</taxon>
        <taxon>Clostridia</taxon>
        <taxon>Eubacteriales</taxon>
        <taxon>Oscillospiraceae</taxon>
        <taxon>Faecalibacterium</taxon>
    </lineage>
</organism>
<dbReference type="OrthoDB" id="9801219at2"/>
<evidence type="ECO:0000256" key="6">
    <source>
        <dbReference type="ARBA" id="ARBA00047745"/>
    </source>
</evidence>
<dbReference type="Gene3D" id="3.40.1190.20">
    <property type="match status" value="1"/>
</dbReference>
<dbReference type="EMBL" id="JAGZAM010000005">
    <property type="protein sequence ID" value="MBS5687211.1"/>
    <property type="molecule type" value="Genomic_DNA"/>
</dbReference>
<evidence type="ECO:0000256" key="1">
    <source>
        <dbReference type="ARBA" id="ARBA00005380"/>
    </source>
</evidence>
<feature type="domain" description="Carbohydrate kinase PfkB" evidence="9">
    <location>
        <begin position="8"/>
        <end position="289"/>
    </location>
</feature>
<dbReference type="SUPFAM" id="SSF53613">
    <property type="entry name" value="Ribokinase-like"/>
    <property type="match status" value="1"/>
</dbReference>
<evidence type="ECO:0000256" key="5">
    <source>
        <dbReference type="ARBA" id="ARBA00022840"/>
    </source>
</evidence>
<evidence type="ECO:0000256" key="7">
    <source>
        <dbReference type="PIRNR" id="PIRNR000535"/>
    </source>
</evidence>
<evidence type="ECO:0000313" key="12">
    <source>
        <dbReference type="EMBL" id="RAW53572.1"/>
    </source>
</evidence>
<dbReference type="InterPro" id="IPR011611">
    <property type="entry name" value="PfkB_dom"/>
</dbReference>
<evidence type="ECO:0000256" key="4">
    <source>
        <dbReference type="ARBA" id="ARBA00022777"/>
    </source>
</evidence>
<dbReference type="EMBL" id="PRLB01000010">
    <property type="protein sequence ID" value="RAW53572.1"/>
    <property type="molecule type" value="Genomic_DNA"/>
</dbReference>
<dbReference type="CDD" id="cd01164">
    <property type="entry name" value="FruK_PfkB_like"/>
    <property type="match status" value="1"/>
</dbReference>
<keyword evidence="5 7" id="KW-0067">ATP-binding</keyword>
<comment type="function">
    <text evidence="8">Catalyzes the ATP-dependent phosphorylation of fructose-l-phosphate to fructose-l,6-bisphosphate.</text>
</comment>
<dbReference type="InterPro" id="IPR017583">
    <property type="entry name" value="Tagatose/fructose_Pkinase"/>
</dbReference>
<evidence type="ECO:0000256" key="2">
    <source>
        <dbReference type="ARBA" id="ARBA00022679"/>
    </source>
</evidence>
<comment type="catalytic activity">
    <reaction evidence="7">
        <text>D-tagatofuranose 6-phosphate + ATP = D-tagatofuranose 1,6-bisphosphate + ADP + H(+)</text>
        <dbReference type="Rhea" id="RHEA:12420"/>
        <dbReference type="ChEBI" id="CHEBI:15378"/>
        <dbReference type="ChEBI" id="CHEBI:30616"/>
        <dbReference type="ChEBI" id="CHEBI:58694"/>
        <dbReference type="ChEBI" id="CHEBI:58695"/>
        <dbReference type="ChEBI" id="CHEBI:456216"/>
        <dbReference type="EC" id="2.7.1.144"/>
    </reaction>
</comment>
<evidence type="ECO:0000256" key="3">
    <source>
        <dbReference type="ARBA" id="ARBA00022741"/>
    </source>
</evidence>
<dbReference type="PROSITE" id="PS00584">
    <property type="entry name" value="PFKB_KINASES_2"/>
    <property type="match status" value="1"/>
</dbReference>
<dbReference type="GO" id="GO:0005524">
    <property type="term" value="F:ATP binding"/>
    <property type="evidence" value="ECO:0007669"/>
    <property type="project" value="UniProtKB-UniRule"/>
</dbReference>
<dbReference type="PANTHER" id="PTHR46566:SF1">
    <property type="entry name" value="1-PHOSPHOFRUCTOKINASE"/>
    <property type="match status" value="1"/>
</dbReference>
<dbReference type="PIRSF" id="PIRSF000535">
    <property type="entry name" value="1PFK/6PFK/LacC"/>
    <property type="match status" value="1"/>
</dbReference>
<dbReference type="Pfam" id="PF00294">
    <property type="entry name" value="PfkB"/>
    <property type="match status" value="1"/>
</dbReference>
<evidence type="ECO:0000313" key="10">
    <source>
        <dbReference type="EMBL" id="MBS5687211.1"/>
    </source>
</evidence>
<dbReference type="GO" id="GO:0009024">
    <property type="term" value="F:tagatose-6-phosphate kinase activity"/>
    <property type="evidence" value="ECO:0007669"/>
    <property type="project" value="UniProtKB-EC"/>
</dbReference>
<reference evidence="10" key="2">
    <citation type="submission" date="2021-02" db="EMBL/GenBank/DDBJ databases">
        <title>Infant gut strain persistence is associated with maternal origin, phylogeny, and functional potential including surface adhesion and iron acquisition.</title>
        <authorList>
            <person name="Lou Y.C."/>
        </authorList>
    </citation>
    <scope>NUCLEOTIDE SEQUENCE</scope>
    <source>
        <strain evidence="11">L2_039_000G1_dasL2_039_000G1_maxbin2.maxbin.077</strain>
        <strain evidence="10">L3_101_367G1_dasL3_101_367G1_metabat.metabat.26</strain>
    </source>
</reference>
<dbReference type="EMBL" id="JAGZYH010000008">
    <property type="protein sequence ID" value="MBS6621217.1"/>
    <property type="molecule type" value="Genomic_DNA"/>
</dbReference>
<dbReference type="RefSeq" id="WP_149794375.1">
    <property type="nucleotide sequence ID" value="NZ_CABHNO010000006.1"/>
</dbReference>
<proteinExistence type="inferred from homology"/>
<evidence type="ECO:0000256" key="8">
    <source>
        <dbReference type="RuleBase" id="RU369061"/>
    </source>
</evidence>
<comment type="similarity">
    <text evidence="1">Belongs to the carbohydrate kinase pfkB family.</text>
</comment>
<dbReference type="UniPathway" id="UPA00704">
    <property type="reaction ID" value="UER00715"/>
</dbReference>
<dbReference type="FunFam" id="3.40.1190.20:FF:000001">
    <property type="entry name" value="Phosphofructokinase"/>
    <property type="match status" value="1"/>
</dbReference>
<sequence>MIYTVTFNPAIDYVVRLDTPLEVGEVNRAKGEDCVLGGKGINVSGVLAELGCRNTALGFVAGETGAWLERGLAAQGITTDFIHLEQGMTRINVKIKAGQETELNGAGPDIPESAMEQLEAQLDKLAEGDILILAGSIPSSLPQTTYERLLARLEGHGVHTVVDATRDLLVNVLQYHPFLIKPNNHELGEIVGRTLTTDADITAAARTLQEKGARNVLVSMAGDGALLLDEKGEVHRIGTPKGKVVNSVGAGDSMVAGFVAGYLRSGSYLEALRLGTACGSATAFSLGLAKKEKIDALLATI</sequence>
<dbReference type="Proteomes" id="UP000251144">
    <property type="component" value="Unassembled WGS sequence"/>
</dbReference>
<dbReference type="Proteomes" id="UP000733372">
    <property type="component" value="Unassembled WGS sequence"/>
</dbReference>
<dbReference type="NCBIfam" id="TIGR03828">
    <property type="entry name" value="pfkB"/>
    <property type="match status" value="1"/>
</dbReference>
<dbReference type="NCBIfam" id="TIGR03168">
    <property type="entry name" value="1-PFK"/>
    <property type="match status" value="1"/>
</dbReference>
<gene>
    <name evidence="12" type="primary">pfkB</name>
    <name evidence="12" type="ORF">C4N26_10430</name>
    <name evidence="11" type="ORF">KH315_03480</name>
    <name evidence="10" type="ORF">KHW66_03840</name>
</gene>
<dbReference type="InterPro" id="IPR022463">
    <property type="entry name" value="1-PFruKinase"/>
</dbReference>
<name>A0A329TVG7_9FIRM</name>
<comment type="caution">
    <text evidence="12">The sequence shown here is derived from an EMBL/GenBank/DDBJ whole genome shotgun (WGS) entry which is preliminary data.</text>
</comment>
<keyword evidence="4 8" id="KW-0418">Kinase</keyword>
<dbReference type="GO" id="GO:0005829">
    <property type="term" value="C:cytosol"/>
    <property type="evidence" value="ECO:0007669"/>
    <property type="project" value="TreeGrafter"/>
</dbReference>
<dbReference type="GO" id="GO:2001059">
    <property type="term" value="P:D-tagatose 6-phosphate catabolic process"/>
    <property type="evidence" value="ECO:0007669"/>
    <property type="project" value="UniProtKB-UniPathway"/>
</dbReference>
<comment type="similarity">
    <text evidence="7">Belongs to the carbohydrate kinase PfkB family. LacC subfamily.</text>
</comment>
<comment type="pathway">
    <text evidence="7">Carbohydrate metabolism; D-tagatose 6-phosphate degradation; D-glyceraldehyde 3-phosphate and glycerone phosphate from D-tagatose 6-phosphate: step 1/2.</text>
</comment>
<keyword evidence="2 7" id="KW-0808">Transferase</keyword>
<reference evidence="12 13" key="1">
    <citation type="submission" date="2018-02" db="EMBL/GenBank/DDBJ databases">
        <title>Complete genome sequencing of Faecalibacterium prausnitzii strains isolated from the human gut.</title>
        <authorList>
            <person name="Fitzgerald B.C."/>
            <person name="Shkoporov A.N."/>
            <person name="Ross P.R."/>
            <person name="Hill C."/>
        </authorList>
    </citation>
    <scope>NUCLEOTIDE SEQUENCE [LARGE SCALE GENOMIC DNA]</scope>
    <source>
        <strain evidence="12 13">APC942/32-1</strain>
    </source>
</reference>
<dbReference type="InterPro" id="IPR002173">
    <property type="entry name" value="Carboh/pur_kinase_PfkB_CS"/>
</dbReference>
<dbReference type="EC" id="2.7.1.144" evidence="7"/>
<dbReference type="GO" id="GO:0044281">
    <property type="term" value="P:small molecule metabolic process"/>
    <property type="evidence" value="ECO:0007669"/>
    <property type="project" value="UniProtKB-ARBA"/>
</dbReference>
<evidence type="ECO:0000313" key="11">
    <source>
        <dbReference type="EMBL" id="MBS6621217.1"/>
    </source>
</evidence>
<evidence type="ECO:0000259" key="9">
    <source>
        <dbReference type="Pfam" id="PF00294"/>
    </source>
</evidence>
<protein>
    <recommendedName>
        <fullName evidence="7">Tagatose-6-phosphate kinase</fullName>
        <ecNumber evidence="7">2.7.1.144</ecNumber>
    </recommendedName>
</protein>
<dbReference type="GO" id="GO:0008662">
    <property type="term" value="F:1-phosphofructokinase activity"/>
    <property type="evidence" value="ECO:0007669"/>
    <property type="project" value="UniProtKB-UniRule"/>
</dbReference>
<keyword evidence="7" id="KW-0423">Lactose metabolism</keyword>
<comment type="catalytic activity">
    <reaction evidence="6 8">
        <text>beta-D-fructose 1-phosphate + ATP = beta-D-fructose 1,6-bisphosphate + ADP + H(+)</text>
        <dbReference type="Rhea" id="RHEA:14213"/>
        <dbReference type="ChEBI" id="CHEBI:15378"/>
        <dbReference type="ChEBI" id="CHEBI:30616"/>
        <dbReference type="ChEBI" id="CHEBI:32966"/>
        <dbReference type="ChEBI" id="CHEBI:138881"/>
        <dbReference type="ChEBI" id="CHEBI:456216"/>
        <dbReference type="EC" id="2.7.1.56"/>
    </reaction>
</comment>
<dbReference type="InterPro" id="IPR029056">
    <property type="entry name" value="Ribokinase-like"/>
</dbReference>
<dbReference type="PANTHER" id="PTHR46566">
    <property type="entry name" value="1-PHOSPHOFRUCTOKINASE-RELATED"/>
    <property type="match status" value="1"/>
</dbReference>